<dbReference type="PROSITE" id="PS50109">
    <property type="entry name" value="HIS_KIN"/>
    <property type="match status" value="1"/>
</dbReference>
<dbReference type="SMART" id="SM00091">
    <property type="entry name" value="PAS"/>
    <property type="match status" value="1"/>
</dbReference>
<dbReference type="EMBL" id="JACHNH010000001">
    <property type="protein sequence ID" value="MBB4765059.1"/>
    <property type="molecule type" value="Genomic_DNA"/>
</dbReference>
<dbReference type="InterPro" id="IPR000014">
    <property type="entry name" value="PAS"/>
</dbReference>
<evidence type="ECO:0000259" key="15">
    <source>
        <dbReference type="PROSITE" id="PS50113"/>
    </source>
</evidence>
<dbReference type="InterPro" id="IPR001789">
    <property type="entry name" value="Sig_transdc_resp-reg_receiver"/>
</dbReference>
<dbReference type="Proteomes" id="UP000578112">
    <property type="component" value="Unassembled WGS sequence"/>
</dbReference>
<keyword evidence="6" id="KW-0547">Nucleotide-binding</keyword>
<dbReference type="SUPFAM" id="SSF47384">
    <property type="entry name" value="Homodimeric domain of signal transducing histidine kinase"/>
    <property type="match status" value="1"/>
</dbReference>
<keyword evidence="7" id="KW-0418">Kinase</keyword>
<dbReference type="Pfam" id="PF02518">
    <property type="entry name" value="HATPase_c"/>
    <property type="match status" value="1"/>
</dbReference>
<dbReference type="SMART" id="SM00387">
    <property type="entry name" value="HATPase_c"/>
    <property type="match status" value="1"/>
</dbReference>
<gene>
    <name evidence="16" type="ORF">BJ971_005615</name>
</gene>
<dbReference type="Gene3D" id="3.40.50.2300">
    <property type="match status" value="1"/>
</dbReference>
<feature type="transmembrane region" description="Helical" evidence="11">
    <location>
        <begin position="44"/>
        <end position="61"/>
    </location>
</feature>
<keyword evidence="4 10" id="KW-0597">Phosphoprotein</keyword>
<evidence type="ECO:0000256" key="8">
    <source>
        <dbReference type="ARBA" id="ARBA00022840"/>
    </source>
</evidence>
<dbReference type="InterPro" id="IPR036890">
    <property type="entry name" value="HATPase_C_sf"/>
</dbReference>
<evidence type="ECO:0000256" key="1">
    <source>
        <dbReference type="ARBA" id="ARBA00000085"/>
    </source>
</evidence>
<evidence type="ECO:0000256" key="10">
    <source>
        <dbReference type="PROSITE-ProRule" id="PRU00169"/>
    </source>
</evidence>
<sequence>MAVAAVTVSAIAAVVAPATQQLLFSMMAVGPCLAVGSARPRAVAAIGAYTMLLALWISTPATLSPTSQEMKRLLLTACITAVCIVLARSRQVAEEREAKGKARLAEIVRSSGDAIITCSLDGTMTGWNPAAERIYGYLAQEAIGGSVTMLGLTADEISLMARLVRQHRIEDFEIERKRKDGSPAIVSASVAGLRDRDGGVFEVCVTHRDLTAQRAMEARERLMSERSAQAERLESLGRLAGGVAHDFNNLLSIILNYTDFAIEQGAGVGSAQDDLARVRSAADRARMLCRQLLIFAKSEPTDTEAIDLNTILAGSRDLLAPMLGEQVELVVHLTPEPLMVEADRTKLEQVMLNLIINARDAMPHGGTVVAQAGVTEVDEVQPGIHPGVRPGPYVQLLIRDTGTGIAPEVAAHIFEPFFTTKPQDRGTGLGLATVYGIVAEAGGGIGVESELGEGTTFRLLFPVAADPATQIDAPAPARPPVAHGQHVLVVEDQDGVRDLVVRILREHGYAVTAASDGSSALQEIEHKRFDLLLTDVIMPTMPGPTLAKLLQQSQPQLPVLFMSGYTEGLLGAEHGIDHDTELIQKPFTADELLDRIHDLLTAAATPGTARPLSGLDSVALRRG</sequence>
<feature type="domain" description="Response regulatory" evidence="13">
    <location>
        <begin position="486"/>
        <end position="600"/>
    </location>
</feature>
<keyword evidence="5" id="KW-0808">Transferase</keyword>
<dbReference type="Pfam" id="PF00072">
    <property type="entry name" value="Response_reg"/>
    <property type="match status" value="1"/>
</dbReference>
<dbReference type="AlphaFoldDB" id="A0A7W7I235"/>
<dbReference type="PRINTS" id="PR00344">
    <property type="entry name" value="BCTRLSENSOR"/>
</dbReference>
<dbReference type="Gene3D" id="3.30.450.20">
    <property type="entry name" value="PAS domain"/>
    <property type="match status" value="1"/>
</dbReference>
<dbReference type="SMART" id="SM00448">
    <property type="entry name" value="REC"/>
    <property type="match status" value="1"/>
</dbReference>
<evidence type="ECO:0000259" key="14">
    <source>
        <dbReference type="PROSITE" id="PS50112"/>
    </source>
</evidence>
<evidence type="ECO:0000256" key="5">
    <source>
        <dbReference type="ARBA" id="ARBA00022679"/>
    </source>
</evidence>
<dbReference type="PANTHER" id="PTHR43065">
    <property type="entry name" value="SENSOR HISTIDINE KINASE"/>
    <property type="match status" value="1"/>
</dbReference>
<feature type="domain" description="PAC" evidence="15">
    <location>
        <begin position="170"/>
        <end position="222"/>
    </location>
</feature>
<dbReference type="InterPro" id="IPR011006">
    <property type="entry name" value="CheY-like_superfamily"/>
</dbReference>
<organism evidence="16 17">
    <name type="scientific">Actinoplanes digitatis</name>
    <dbReference type="NCBI Taxonomy" id="1868"/>
    <lineage>
        <taxon>Bacteria</taxon>
        <taxon>Bacillati</taxon>
        <taxon>Actinomycetota</taxon>
        <taxon>Actinomycetes</taxon>
        <taxon>Micromonosporales</taxon>
        <taxon>Micromonosporaceae</taxon>
        <taxon>Actinoplanes</taxon>
    </lineage>
</organism>
<dbReference type="InterPro" id="IPR035965">
    <property type="entry name" value="PAS-like_dom_sf"/>
</dbReference>
<dbReference type="PROSITE" id="PS50110">
    <property type="entry name" value="RESPONSE_REGULATORY"/>
    <property type="match status" value="1"/>
</dbReference>
<reference evidence="16 17" key="1">
    <citation type="submission" date="2020-08" db="EMBL/GenBank/DDBJ databases">
        <title>Sequencing the genomes of 1000 actinobacteria strains.</title>
        <authorList>
            <person name="Klenk H.-P."/>
        </authorList>
    </citation>
    <scope>NUCLEOTIDE SEQUENCE [LARGE SCALE GENOMIC DNA]</scope>
    <source>
        <strain evidence="16 17">DSM 43149</strain>
    </source>
</reference>
<evidence type="ECO:0000313" key="16">
    <source>
        <dbReference type="EMBL" id="MBB4765059.1"/>
    </source>
</evidence>
<accession>A0A7W7I235</accession>
<dbReference type="RefSeq" id="WP_184996178.1">
    <property type="nucleotide sequence ID" value="NZ_BOMK01000071.1"/>
</dbReference>
<name>A0A7W7I235_9ACTN</name>
<keyword evidence="17" id="KW-1185">Reference proteome</keyword>
<proteinExistence type="predicted"/>
<feature type="domain" description="Histidine kinase" evidence="12">
    <location>
        <begin position="242"/>
        <end position="465"/>
    </location>
</feature>
<keyword evidence="8" id="KW-0067">ATP-binding</keyword>
<evidence type="ECO:0000256" key="7">
    <source>
        <dbReference type="ARBA" id="ARBA00022777"/>
    </source>
</evidence>
<dbReference type="InterPro" id="IPR003661">
    <property type="entry name" value="HisK_dim/P_dom"/>
</dbReference>
<keyword evidence="11" id="KW-1133">Transmembrane helix</keyword>
<dbReference type="GO" id="GO:0005886">
    <property type="term" value="C:plasma membrane"/>
    <property type="evidence" value="ECO:0007669"/>
    <property type="project" value="UniProtKB-SubCell"/>
</dbReference>
<feature type="modified residue" description="4-aspartylphosphate" evidence="10">
    <location>
        <position position="535"/>
    </location>
</feature>
<dbReference type="InterPro" id="IPR004358">
    <property type="entry name" value="Sig_transdc_His_kin-like_C"/>
</dbReference>
<dbReference type="Pfam" id="PF13426">
    <property type="entry name" value="PAS_9"/>
    <property type="match status" value="1"/>
</dbReference>
<evidence type="ECO:0000256" key="11">
    <source>
        <dbReference type="SAM" id="Phobius"/>
    </source>
</evidence>
<feature type="domain" description="PAS" evidence="14">
    <location>
        <begin position="100"/>
        <end position="144"/>
    </location>
</feature>
<evidence type="ECO:0000259" key="13">
    <source>
        <dbReference type="PROSITE" id="PS50110"/>
    </source>
</evidence>
<dbReference type="InterPro" id="IPR000700">
    <property type="entry name" value="PAS-assoc_C"/>
</dbReference>
<dbReference type="SMART" id="SM00388">
    <property type="entry name" value="HisKA"/>
    <property type="match status" value="1"/>
</dbReference>
<protein>
    <recommendedName>
        <fullName evidence="3">histidine kinase</fullName>
        <ecNumber evidence="3">2.7.13.3</ecNumber>
    </recommendedName>
</protein>
<evidence type="ECO:0000256" key="3">
    <source>
        <dbReference type="ARBA" id="ARBA00012438"/>
    </source>
</evidence>
<dbReference type="InterPro" id="IPR036097">
    <property type="entry name" value="HisK_dim/P_sf"/>
</dbReference>
<keyword evidence="11" id="KW-0472">Membrane</keyword>
<evidence type="ECO:0000259" key="12">
    <source>
        <dbReference type="PROSITE" id="PS50109"/>
    </source>
</evidence>
<evidence type="ECO:0000256" key="2">
    <source>
        <dbReference type="ARBA" id="ARBA00004236"/>
    </source>
</evidence>
<dbReference type="EC" id="2.7.13.3" evidence="3"/>
<dbReference type="Gene3D" id="1.10.287.130">
    <property type="match status" value="1"/>
</dbReference>
<keyword evidence="11" id="KW-0812">Transmembrane</keyword>
<dbReference type="Gene3D" id="3.30.565.10">
    <property type="entry name" value="Histidine kinase-like ATPase, C-terminal domain"/>
    <property type="match status" value="1"/>
</dbReference>
<dbReference type="PROSITE" id="PS50112">
    <property type="entry name" value="PAS"/>
    <property type="match status" value="1"/>
</dbReference>
<dbReference type="CDD" id="cd00130">
    <property type="entry name" value="PAS"/>
    <property type="match status" value="1"/>
</dbReference>
<dbReference type="GO" id="GO:0005524">
    <property type="term" value="F:ATP binding"/>
    <property type="evidence" value="ECO:0007669"/>
    <property type="project" value="UniProtKB-KW"/>
</dbReference>
<evidence type="ECO:0000313" key="17">
    <source>
        <dbReference type="Proteomes" id="UP000578112"/>
    </source>
</evidence>
<dbReference type="PROSITE" id="PS50113">
    <property type="entry name" value="PAC"/>
    <property type="match status" value="1"/>
</dbReference>
<evidence type="ECO:0000256" key="9">
    <source>
        <dbReference type="ARBA" id="ARBA00023012"/>
    </source>
</evidence>
<evidence type="ECO:0000256" key="4">
    <source>
        <dbReference type="ARBA" id="ARBA00022553"/>
    </source>
</evidence>
<dbReference type="GO" id="GO:0000155">
    <property type="term" value="F:phosphorelay sensor kinase activity"/>
    <property type="evidence" value="ECO:0007669"/>
    <property type="project" value="InterPro"/>
</dbReference>
<keyword evidence="9" id="KW-0902">Two-component regulatory system</keyword>
<dbReference type="InterPro" id="IPR005467">
    <property type="entry name" value="His_kinase_dom"/>
</dbReference>
<dbReference type="NCBIfam" id="TIGR00229">
    <property type="entry name" value="sensory_box"/>
    <property type="match status" value="1"/>
</dbReference>
<comment type="catalytic activity">
    <reaction evidence="1">
        <text>ATP + protein L-histidine = ADP + protein N-phospho-L-histidine.</text>
        <dbReference type="EC" id="2.7.13.3"/>
    </reaction>
</comment>
<dbReference type="CDD" id="cd00156">
    <property type="entry name" value="REC"/>
    <property type="match status" value="1"/>
</dbReference>
<evidence type="ECO:0000256" key="6">
    <source>
        <dbReference type="ARBA" id="ARBA00022741"/>
    </source>
</evidence>
<dbReference type="SUPFAM" id="SSF52172">
    <property type="entry name" value="CheY-like"/>
    <property type="match status" value="1"/>
</dbReference>
<dbReference type="SUPFAM" id="SSF55874">
    <property type="entry name" value="ATPase domain of HSP90 chaperone/DNA topoisomerase II/histidine kinase"/>
    <property type="match status" value="1"/>
</dbReference>
<dbReference type="InterPro" id="IPR003594">
    <property type="entry name" value="HATPase_dom"/>
</dbReference>
<comment type="subcellular location">
    <subcellularLocation>
        <location evidence="2">Cell membrane</location>
    </subcellularLocation>
</comment>
<comment type="caution">
    <text evidence="16">The sequence shown here is derived from an EMBL/GenBank/DDBJ whole genome shotgun (WGS) entry which is preliminary data.</text>
</comment>
<dbReference type="CDD" id="cd00082">
    <property type="entry name" value="HisKA"/>
    <property type="match status" value="1"/>
</dbReference>
<dbReference type="SUPFAM" id="SSF55785">
    <property type="entry name" value="PYP-like sensor domain (PAS domain)"/>
    <property type="match status" value="1"/>
</dbReference>
<dbReference type="PANTHER" id="PTHR43065:SF46">
    <property type="entry name" value="C4-DICARBOXYLATE TRANSPORT SENSOR PROTEIN DCTB"/>
    <property type="match status" value="1"/>
</dbReference>